<gene>
    <name evidence="15" type="ORF">EOE66_08875</name>
</gene>
<comment type="caution">
    <text evidence="15">The sequence shown here is derived from an EMBL/GenBank/DDBJ whole genome shotgun (WGS) entry which is preliminary data.</text>
</comment>
<comment type="similarity">
    <text evidence="3">Belongs to the class-V pyridoxal-phosphate-dependent aminotransferase family. NifS/IscS subfamily.</text>
</comment>
<evidence type="ECO:0000256" key="9">
    <source>
        <dbReference type="ARBA" id="ARBA00023014"/>
    </source>
</evidence>
<dbReference type="EMBL" id="SACR01000003">
    <property type="protein sequence ID" value="RVU45982.1"/>
    <property type="molecule type" value="Genomic_DNA"/>
</dbReference>
<dbReference type="Gene3D" id="1.10.260.50">
    <property type="match status" value="1"/>
</dbReference>
<accession>A0A437RGU7</accession>
<evidence type="ECO:0000256" key="8">
    <source>
        <dbReference type="ARBA" id="ARBA00023004"/>
    </source>
</evidence>
<proteinExistence type="inferred from homology"/>
<feature type="domain" description="Aminotransferase class V" evidence="14">
    <location>
        <begin position="5"/>
        <end position="365"/>
    </location>
</feature>
<dbReference type="Pfam" id="PF00266">
    <property type="entry name" value="Aminotran_5"/>
    <property type="match status" value="1"/>
</dbReference>
<protein>
    <recommendedName>
        <fullName evidence="4">cysteine desulfurase</fullName>
        <ecNumber evidence="4">2.8.1.7</ecNumber>
    </recommendedName>
    <alternativeName>
        <fullName evidence="11">Nitrogenase metalloclusters biosynthesis protein NifS</fullName>
    </alternativeName>
</protein>
<keyword evidence="5" id="KW-0808">Transferase</keyword>
<dbReference type="InterPro" id="IPR000192">
    <property type="entry name" value="Aminotrans_V_dom"/>
</dbReference>
<dbReference type="PANTHER" id="PTHR11601:SF34">
    <property type="entry name" value="CYSTEINE DESULFURASE"/>
    <property type="match status" value="1"/>
</dbReference>
<dbReference type="InterPro" id="IPR015421">
    <property type="entry name" value="PyrdxlP-dep_Trfase_major"/>
</dbReference>
<dbReference type="PROSITE" id="PS00595">
    <property type="entry name" value="AA_TRANSFER_CLASS_5"/>
    <property type="match status" value="1"/>
</dbReference>
<comment type="cofactor">
    <cofactor evidence="1 13">
        <name>pyridoxal 5'-phosphate</name>
        <dbReference type="ChEBI" id="CHEBI:597326"/>
    </cofactor>
</comment>
<evidence type="ECO:0000256" key="10">
    <source>
        <dbReference type="ARBA" id="ARBA00023231"/>
    </source>
</evidence>
<dbReference type="InterPro" id="IPR020578">
    <property type="entry name" value="Aminotrans_V_PyrdxlP_BS"/>
</dbReference>
<evidence type="ECO:0000256" key="3">
    <source>
        <dbReference type="ARBA" id="ARBA00006490"/>
    </source>
</evidence>
<dbReference type="InterPro" id="IPR015422">
    <property type="entry name" value="PyrdxlP-dep_Trfase_small"/>
</dbReference>
<comment type="function">
    <text evidence="2">Catalyzes the removal of elemental sulfur atoms from cysteine to produce alanine. Seems to participate in the biosynthesis of the nitrogenase metalloclusters by providing the inorganic sulfur required for the Fe-S core formation.</text>
</comment>
<evidence type="ECO:0000256" key="13">
    <source>
        <dbReference type="RuleBase" id="RU004504"/>
    </source>
</evidence>
<evidence type="ECO:0000256" key="12">
    <source>
        <dbReference type="ARBA" id="ARBA00050776"/>
    </source>
</evidence>
<dbReference type="SUPFAM" id="SSF53383">
    <property type="entry name" value="PLP-dependent transferases"/>
    <property type="match status" value="1"/>
</dbReference>
<dbReference type="GO" id="GO:0031071">
    <property type="term" value="F:cysteine desulfurase activity"/>
    <property type="evidence" value="ECO:0007669"/>
    <property type="project" value="UniProtKB-EC"/>
</dbReference>
<keyword evidence="6" id="KW-0479">Metal-binding</keyword>
<dbReference type="AlphaFoldDB" id="A0A437RGU7"/>
<keyword evidence="7" id="KW-0663">Pyridoxal phosphate</keyword>
<keyword evidence="10" id="KW-0535">Nitrogen fixation</keyword>
<dbReference type="Proteomes" id="UP000285575">
    <property type="component" value="Unassembled WGS sequence"/>
</dbReference>
<dbReference type="GO" id="GO:0046872">
    <property type="term" value="F:metal ion binding"/>
    <property type="evidence" value="ECO:0007669"/>
    <property type="project" value="UniProtKB-KW"/>
</dbReference>
<reference evidence="15 16" key="1">
    <citation type="submission" date="2019-01" db="EMBL/GenBank/DDBJ databases">
        <authorList>
            <person name="Chen W.-M."/>
        </authorList>
    </citation>
    <scope>NUCLEOTIDE SEQUENCE [LARGE SCALE GENOMIC DNA]</scope>
    <source>
        <strain evidence="15 16">KYPY4</strain>
    </source>
</reference>
<keyword evidence="9" id="KW-0411">Iron-sulfur</keyword>
<evidence type="ECO:0000256" key="11">
    <source>
        <dbReference type="ARBA" id="ARBA00031911"/>
    </source>
</evidence>
<evidence type="ECO:0000313" key="15">
    <source>
        <dbReference type="EMBL" id="RVU45982.1"/>
    </source>
</evidence>
<organism evidence="15 16">
    <name type="scientific">Rubrivivax rivuli</name>
    <dbReference type="NCBI Taxonomy" id="1862385"/>
    <lineage>
        <taxon>Bacteria</taxon>
        <taxon>Pseudomonadati</taxon>
        <taxon>Pseudomonadota</taxon>
        <taxon>Betaproteobacteria</taxon>
        <taxon>Burkholderiales</taxon>
        <taxon>Sphaerotilaceae</taxon>
        <taxon>Rubrivivax</taxon>
    </lineage>
</organism>
<evidence type="ECO:0000256" key="1">
    <source>
        <dbReference type="ARBA" id="ARBA00001933"/>
    </source>
</evidence>
<evidence type="ECO:0000256" key="7">
    <source>
        <dbReference type="ARBA" id="ARBA00022898"/>
    </source>
</evidence>
<evidence type="ECO:0000256" key="6">
    <source>
        <dbReference type="ARBA" id="ARBA00022723"/>
    </source>
</evidence>
<keyword evidence="16" id="KW-1185">Reference proteome</keyword>
<dbReference type="RefSeq" id="WP_128228354.1">
    <property type="nucleotide sequence ID" value="NZ_SACR01000003.1"/>
</dbReference>
<name>A0A437RGU7_9BURK</name>
<dbReference type="EC" id="2.8.1.7" evidence="4"/>
<dbReference type="FunFam" id="3.40.640.10:FF:000084">
    <property type="entry name" value="IscS-like cysteine desulfurase"/>
    <property type="match status" value="1"/>
</dbReference>
<dbReference type="Gene3D" id="3.90.1150.10">
    <property type="entry name" value="Aspartate Aminotransferase, domain 1"/>
    <property type="match status" value="1"/>
</dbReference>
<dbReference type="InterPro" id="IPR015424">
    <property type="entry name" value="PyrdxlP-dep_Trfase"/>
</dbReference>
<dbReference type="PIRSF" id="PIRSF005572">
    <property type="entry name" value="NifS"/>
    <property type="match status" value="1"/>
</dbReference>
<evidence type="ECO:0000313" key="16">
    <source>
        <dbReference type="Proteomes" id="UP000285575"/>
    </source>
</evidence>
<sequence length="380" mass="39004">MSDPIYLDHNATTPVAPEVLDAMLPWLRGEYGNPSSAHPYGQRAAQAMAAARGQVAGLIGAAAQEIVFTGCATEANNLALLGVARALGVEKRHLVVSAVEHPAVMAPAMHLRSLGWDVTVLPVDAFGRVSVDDVGRALRPDTALVSVMHANNEVGTLQPVAAIAALTRPRGILLHTDAAQSAGKLRVDVDELGVDLLTLAGHKFNAPKGVGALYARAGTPIRAVMHGADQEHGLRPGTENVALIVALGAAAALASASLPDLTPKLLALRDRLHARLGAGVPGLQLNGHPQHRLPNTLHVSFPGVSGRALLADAAATLAASVGSACHSEHDAVSGVLAAMGIDTARALGAVRLSVGRTTRVDDIDRAVAALVSAWSGLARA</sequence>
<evidence type="ECO:0000256" key="4">
    <source>
        <dbReference type="ARBA" id="ARBA00012239"/>
    </source>
</evidence>
<dbReference type="Gene3D" id="3.40.640.10">
    <property type="entry name" value="Type I PLP-dependent aspartate aminotransferase-like (Major domain)"/>
    <property type="match status" value="1"/>
</dbReference>
<dbReference type="InterPro" id="IPR016454">
    <property type="entry name" value="Cysteine_dSase"/>
</dbReference>
<evidence type="ECO:0000256" key="2">
    <source>
        <dbReference type="ARBA" id="ARBA00003120"/>
    </source>
</evidence>
<keyword evidence="8" id="KW-0408">Iron</keyword>
<dbReference type="GO" id="GO:0051536">
    <property type="term" value="F:iron-sulfur cluster binding"/>
    <property type="evidence" value="ECO:0007669"/>
    <property type="project" value="UniProtKB-KW"/>
</dbReference>
<evidence type="ECO:0000259" key="14">
    <source>
        <dbReference type="Pfam" id="PF00266"/>
    </source>
</evidence>
<comment type="catalytic activity">
    <reaction evidence="12">
        <text>(sulfur carrier)-H + L-cysteine = (sulfur carrier)-SH + L-alanine</text>
        <dbReference type="Rhea" id="RHEA:43892"/>
        <dbReference type="Rhea" id="RHEA-COMP:14737"/>
        <dbReference type="Rhea" id="RHEA-COMP:14739"/>
        <dbReference type="ChEBI" id="CHEBI:29917"/>
        <dbReference type="ChEBI" id="CHEBI:35235"/>
        <dbReference type="ChEBI" id="CHEBI:57972"/>
        <dbReference type="ChEBI" id="CHEBI:64428"/>
        <dbReference type="EC" id="2.8.1.7"/>
    </reaction>
</comment>
<dbReference type="OrthoDB" id="9808002at2"/>
<evidence type="ECO:0000256" key="5">
    <source>
        <dbReference type="ARBA" id="ARBA00022679"/>
    </source>
</evidence>
<dbReference type="PANTHER" id="PTHR11601">
    <property type="entry name" value="CYSTEINE DESULFURYLASE FAMILY MEMBER"/>
    <property type="match status" value="1"/>
</dbReference>